<dbReference type="PANTHER" id="PTHR32083:SF0">
    <property type="entry name" value="CILIA AND FLAGELLA-ASSOCIATED PROTEIN 58"/>
    <property type="match status" value="1"/>
</dbReference>
<accession>A0ABQ7J660</accession>
<feature type="coiled-coil region" evidence="2">
    <location>
        <begin position="429"/>
        <end position="477"/>
    </location>
</feature>
<feature type="coiled-coil region" evidence="2">
    <location>
        <begin position="157"/>
        <end position="400"/>
    </location>
</feature>
<dbReference type="Pfam" id="PF21771">
    <property type="entry name" value="CFAP58_CC"/>
    <property type="match status" value="1"/>
</dbReference>
<dbReference type="InterPro" id="IPR049270">
    <property type="entry name" value="CFAP58_CC"/>
</dbReference>
<comment type="caution">
    <text evidence="4">The sequence shown here is derived from an EMBL/GenBank/DDBJ whole genome shotgun (WGS) entry which is preliminary data.</text>
</comment>
<evidence type="ECO:0000313" key="5">
    <source>
        <dbReference type="Proteomes" id="UP000823046"/>
    </source>
</evidence>
<protein>
    <recommendedName>
        <fullName evidence="3">Cilia- and flagella-associated protein 58 central coiled coil domain-containing protein</fullName>
    </recommendedName>
</protein>
<proteinExistence type="predicted"/>
<evidence type="ECO:0000259" key="3">
    <source>
        <dbReference type="Pfam" id="PF21771"/>
    </source>
</evidence>
<dbReference type="EMBL" id="JADAQX010000758">
    <property type="protein sequence ID" value="KAF8819438.1"/>
    <property type="molecule type" value="Genomic_DNA"/>
</dbReference>
<evidence type="ECO:0000256" key="1">
    <source>
        <dbReference type="ARBA" id="ARBA00023054"/>
    </source>
</evidence>
<organism evidence="4 5">
    <name type="scientific">Cardiosporidium cionae</name>
    <dbReference type="NCBI Taxonomy" id="476202"/>
    <lineage>
        <taxon>Eukaryota</taxon>
        <taxon>Sar</taxon>
        <taxon>Alveolata</taxon>
        <taxon>Apicomplexa</taxon>
        <taxon>Aconoidasida</taxon>
        <taxon>Nephromycida</taxon>
        <taxon>Cardiosporidium</taxon>
    </lineage>
</organism>
<evidence type="ECO:0000313" key="4">
    <source>
        <dbReference type="EMBL" id="KAF8819438.1"/>
    </source>
</evidence>
<dbReference type="PANTHER" id="PTHR32083">
    <property type="entry name" value="CILIA AND FLAGELLA-ASSOCIATED PROTEIN 58-RELATED"/>
    <property type="match status" value="1"/>
</dbReference>
<dbReference type="Proteomes" id="UP000823046">
    <property type="component" value="Unassembled WGS sequence"/>
</dbReference>
<reference evidence="4 5" key="1">
    <citation type="journal article" date="2020" name="bioRxiv">
        <title>Metabolic contributions of an alphaproteobacterial endosymbiont in the apicomplexan Cardiosporidium cionae.</title>
        <authorList>
            <person name="Hunter E.S."/>
            <person name="Paight C.J."/>
            <person name="Lane C.E."/>
        </authorList>
    </citation>
    <scope>NUCLEOTIDE SEQUENCE [LARGE SCALE GENOMIC DNA]</scope>
    <source>
        <strain evidence="4">ESH_2018</strain>
    </source>
</reference>
<sequence>MQNPNLERDNAAAANHLTDADGEGGAAPAIDEGMATPAIDAGMATPAIDAGMATTTVDEGEALPLQSCSLLPEVESNVTVLEEIESNGTFLHEIEIHNVNALGEAVDDDGNSDSTLDTNATALEVLEKELLEDLKSMEGDENLSKLQDEFKMLLRLLKASNSTVKNLKQKCEELKAEVDYNNERAQAMTRSTMRDQQEIATLKQEIAKYLNVVEEASEKEKGSMKTIEELKIEIQQLTHVAHIYSTTDDFNEEKIIALNEERDKLRKDQDELLETIEELNNNNEELERKIEEMEKIRQQDQENIQTLKELIHRNRVHIEKEKHRKGVLDEEVKQIKQNIETQQQQSKEKEMRIQKENETINALSMELEKKKNQDQFFMLRRELTRQCNELEIRLNEEIVKTGKLRSENRAKRQKMENKLAEIAFLKWQKATAEKLCERLRIKLLAAEEEKIHWNSKVKALKSEVELLNSDIERQEKKANIDKQAMESLFSQSRALNKNIMDFGSTAEMHSGILKQRDIEVIHLQKEITEHKKETAETLKRIEELQRHKEKLSSELSKAKNKYAGTLEELRSHEVGTKDLQGDIAQLKTRIAQQKGLYAVVRAERNNYSNEIMRKQGEITDLKRFANLCQYICIEHNNIPLCIACCTFYTRLMPFCLY</sequence>
<keyword evidence="1 2" id="KW-0175">Coiled coil</keyword>
<name>A0ABQ7J660_9APIC</name>
<feature type="domain" description="Cilia- and flagella-associated protein 58 central coiled coil" evidence="3">
    <location>
        <begin position="474"/>
        <end position="624"/>
    </location>
</feature>
<feature type="coiled-coil region" evidence="2">
    <location>
        <begin position="527"/>
        <end position="568"/>
    </location>
</feature>
<evidence type="ECO:0000256" key="2">
    <source>
        <dbReference type="SAM" id="Coils"/>
    </source>
</evidence>
<keyword evidence="5" id="KW-1185">Reference proteome</keyword>
<gene>
    <name evidence="4" type="ORF">IE077_001034</name>
</gene>